<protein>
    <submittedName>
        <fullName evidence="2">Uncharacterized protein</fullName>
    </submittedName>
</protein>
<sequence>MQALDTNTFSFGASVAPRRTIFRSRKASASATDTSFSFGPAQVSDSDSNIPKTPSSSFLPGFGVGYFPGSSLSTPVCGSVSAALKTTGRNYYVAELFFFIVRYI</sequence>
<proteinExistence type="predicted"/>
<gene>
    <name evidence="2" type="ORF">ANE_LOCUS6605</name>
</gene>
<feature type="compositionally biased region" description="Low complexity" evidence="1">
    <location>
        <begin position="29"/>
        <end position="38"/>
    </location>
</feature>
<dbReference type="Proteomes" id="UP000489600">
    <property type="component" value="Unassembled WGS sequence"/>
</dbReference>
<evidence type="ECO:0000313" key="3">
    <source>
        <dbReference type="Proteomes" id="UP000489600"/>
    </source>
</evidence>
<feature type="region of interest" description="Disordered" evidence="1">
    <location>
        <begin position="29"/>
        <end position="49"/>
    </location>
</feature>
<organism evidence="2 3">
    <name type="scientific">Arabis nemorensis</name>
    <dbReference type="NCBI Taxonomy" id="586526"/>
    <lineage>
        <taxon>Eukaryota</taxon>
        <taxon>Viridiplantae</taxon>
        <taxon>Streptophyta</taxon>
        <taxon>Embryophyta</taxon>
        <taxon>Tracheophyta</taxon>
        <taxon>Spermatophyta</taxon>
        <taxon>Magnoliopsida</taxon>
        <taxon>eudicotyledons</taxon>
        <taxon>Gunneridae</taxon>
        <taxon>Pentapetalae</taxon>
        <taxon>rosids</taxon>
        <taxon>malvids</taxon>
        <taxon>Brassicales</taxon>
        <taxon>Brassicaceae</taxon>
        <taxon>Arabideae</taxon>
        <taxon>Arabis</taxon>
    </lineage>
</organism>
<keyword evidence="3" id="KW-1185">Reference proteome</keyword>
<dbReference type="EMBL" id="CABITT030000003">
    <property type="protein sequence ID" value="VVA96160.1"/>
    <property type="molecule type" value="Genomic_DNA"/>
</dbReference>
<evidence type="ECO:0000256" key="1">
    <source>
        <dbReference type="SAM" id="MobiDB-lite"/>
    </source>
</evidence>
<reference evidence="2" key="1">
    <citation type="submission" date="2019-07" db="EMBL/GenBank/DDBJ databases">
        <authorList>
            <person name="Dittberner H."/>
        </authorList>
    </citation>
    <scope>NUCLEOTIDE SEQUENCE [LARGE SCALE GENOMIC DNA]</scope>
</reference>
<comment type="caution">
    <text evidence="2">The sequence shown here is derived from an EMBL/GenBank/DDBJ whole genome shotgun (WGS) entry which is preliminary data.</text>
</comment>
<accession>A0A565B4C2</accession>
<name>A0A565B4C2_9BRAS</name>
<evidence type="ECO:0000313" key="2">
    <source>
        <dbReference type="EMBL" id="VVA96160.1"/>
    </source>
</evidence>
<dbReference type="AlphaFoldDB" id="A0A565B4C2"/>